<accession>A0A0A2B4Z8</accession>
<organism evidence="1 2">
    <name type="scientific">Prochlorococcus marinus str. MIT 9401</name>
    <dbReference type="NCBI Taxonomy" id="167551"/>
    <lineage>
        <taxon>Bacteria</taxon>
        <taxon>Bacillati</taxon>
        <taxon>Cyanobacteriota</taxon>
        <taxon>Cyanophyceae</taxon>
        <taxon>Synechococcales</taxon>
        <taxon>Prochlorococcaceae</taxon>
        <taxon>Prochlorococcus</taxon>
    </lineage>
</organism>
<protein>
    <submittedName>
        <fullName evidence="1">Uncharacterized protein</fullName>
    </submittedName>
</protein>
<evidence type="ECO:0000313" key="1">
    <source>
        <dbReference type="EMBL" id="KGG07679.1"/>
    </source>
</evidence>
<dbReference type="AlphaFoldDB" id="A0A0A2B4Z8"/>
<comment type="caution">
    <text evidence="1">The sequence shown here is derived from an EMBL/GenBank/DDBJ whole genome shotgun (WGS) entry which is preliminary data.</text>
</comment>
<dbReference type="EMBL" id="JNAR01000013">
    <property type="protein sequence ID" value="KGG07679.1"/>
    <property type="molecule type" value="Genomic_DNA"/>
</dbReference>
<dbReference type="Proteomes" id="UP000030481">
    <property type="component" value="Unassembled WGS sequence"/>
</dbReference>
<dbReference type="RefSeq" id="WP_032517603.1">
    <property type="nucleotide sequence ID" value="NZ_JNAR01000013.1"/>
</dbReference>
<proteinExistence type="predicted"/>
<gene>
    <name evidence="1" type="ORF">EV01_0955</name>
</gene>
<evidence type="ECO:0000313" key="2">
    <source>
        <dbReference type="Proteomes" id="UP000030481"/>
    </source>
</evidence>
<sequence>MADFPASLIKDLFMRVKEYPRFSNEEIEKFCWMAVHEHKHGVLPSEYDIREIDEELYLQLLQEFKSQNQLQ</sequence>
<name>A0A0A2B4Z8_PROMR</name>
<reference evidence="2" key="1">
    <citation type="journal article" date="2014" name="Sci. Data">
        <title>Genomes of diverse isolates of the marine cyanobacterium Prochlorococcus.</title>
        <authorList>
            <person name="Biller S."/>
            <person name="Berube P."/>
            <person name="Thompson J."/>
            <person name="Kelly L."/>
            <person name="Roggensack S."/>
            <person name="Awad L."/>
            <person name="Roache-Johnson K."/>
            <person name="Ding H."/>
            <person name="Giovannoni S.J."/>
            <person name="Moore L.R."/>
            <person name="Chisholm S.W."/>
        </authorList>
    </citation>
    <scope>NUCLEOTIDE SEQUENCE [LARGE SCALE GENOMIC DNA]</scope>
</reference>